<reference evidence="11 12" key="1">
    <citation type="journal article" date="2023" name="Sci. Data">
        <title>Genome assembly of the Korean intertidal mud-creeper Batillaria attramentaria.</title>
        <authorList>
            <person name="Patra A.K."/>
            <person name="Ho P.T."/>
            <person name="Jun S."/>
            <person name="Lee S.J."/>
            <person name="Kim Y."/>
            <person name="Won Y.J."/>
        </authorList>
    </citation>
    <scope>NUCLEOTIDE SEQUENCE [LARGE SCALE GENOMIC DNA]</scope>
    <source>
        <strain evidence="11">Wonlab-2016</strain>
    </source>
</reference>
<comment type="subcellular location">
    <subcellularLocation>
        <location evidence="1">Nucleus</location>
    </subcellularLocation>
</comment>
<dbReference type="Proteomes" id="UP001519460">
    <property type="component" value="Unassembled WGS sequence"/>
</dbReference>
<dbReference type="Pfam" id="PF08064">
    <property type="entry name" value="UME"/>
    <property type="match status" value="1"/>
</dbReference>
<dbReference type="InterPro" id="IPR016024">
    <property type="entry name" value="ARM-type_fold"/>
</dbReference>
<evidence type="ECO:0000256" key="4">
    <source>
        <dbReference type="ARBA" id="ARBA00022679"/>
    </source>
</evidence>
<evidence type="ECO:0000256" key="3">
    <source>
        <dbReference type="ARBA" id="ARBA00022527"/>
    </source>
</evidence>
<dbReference type="PROSITE" id="PS51189">
    <property type="entry name" value="FAT"/>
    <property type="match status" value="1"/>
</dbReference>
<dbReference type="EMBL" id="JACVVK020000173">
    <property type="protein sequence ID" value="KAK7486773.1"/>
    <property type="molecule type" value="Genomic_DNA"/>
</dbReference>
<dbReference type="Gene3D" id="1.25.40.10">
    <property type="entry name" value="Tetratricopeptide repeat domain"/>
    <property type="match status" value="1"/>
</dbReference>
<evidence type="ECO:0000259" key="10">
    <source>
        <dbReference type="PROSITE" id="PS51189"/>
    </source>
</evidence>
<dbReference type="InterPro" id="IPR014009">
    <property type="entry name" value="PIK_FAT"/>
</dbReference>
<feature type="domain" description="FAT" evidence="10">
    <location>
        <begin position="831"/>
        <end position="1137"/>
    </location>
</feature>
<comment type="caution">
    <text evidence="11">The sequence shown here is derived from an EMBL/GenBank/DDBJ whole genome shotgun (WGS) entry which is preliminary data.</text>
</comment>
<dbReference type="SMART" id="SM00802">
    <property type="entry name" value="UME"/>
    <property type="match status" value="1"/>
</dbReference>
<keyword evidence="8" id="KW-0067">ATP-binding</keyword>
<evidence type="ECO:0000256" key="9">
    <source>
        <dbReference type="ARBA" id="ARBA00023242"/>
    </source>
</evidence>
<dbReference type="GO" id="GO:0004674">
    <property type="term" value="F:protein serine/threonine kinase activity"/>
    <property type="evidence" value="ECO:0007669"/>
    <property type="project" value="UniProtKB-KW"/>
</dbReference>
<dbReference type="InterPro" id="IPR038980">
    <property type="entry name" value="ATM_plant"/>
</dbReference>
<dbReference type="Pfam" id="PF02259">
    <property type="entry name" value="FAT"/>
    <property type="match status" value="1"/>
</dbReference>
<evidence type="ECO:0000256" key="5">
    <source>
        <dbReference type="ARBA" id="ARBA00022741"/>
    </source>
</evidence>
<proteinExistence type="predicted"/>
<keyword evidence="12" id="KW-1185">Reference proteome</keyword>
<dbReference type="Gene3D" id="1.25.10.10">
    <property type="entry name" value="Leucine-rich Repeat Variant"/>
    <property type="match status" value="1"/>
</dbReference>
<dbReference type="GO" id="GO:0005524">
    <property type="term" value="F:ATP binding"/>
    <property type="evidence" value="ECO:0007669"/>
    <property type="project" value="UniProtKB-KW"/>
</dbReference>
<dbReference type="PANTHER" id="PTHR37079">
    <property type="entry name" value="SERINE/THREONINE-PROTEIN KINASE ATM"/>
    <property type="match status" value="1"/>
</dbReference>
<keyword evidence="5" id="KW-0547">Nucleotide-binding</keyword>
<dbReference type="AlphaFoldDB" id="A0ABD0KHQ5"/>
<keyword evidence="6" id="KW-0227">DNA damage</keyword>
<dbReference type="GO" id="GO:0006974">
    <property type="term" value="P:DNA damage response"/>
    <property type="evidence" value="ECO:0007669"/>
    <property type="project" value="UniProtKB-KW"/>
</dbReference>
<dbReference type="PANTHER" id="PTHR37079:SF4">
    <property type="entry name" value="SERINE_THREONINE-PROTEIN KINASE ATM"/>
    <property type="match status" value="1"/>
</dbReference>
<keyword evidence="9" id="KW-0539">Nucleus</keyword>
<dbReference type="EC" id="2.7.11.1" evidence="2"/>
<evidence type="ECO:0000313" key="11">
    <source>
        <dbReference type="EMBL" id="KAK7486773.1"/>
    </source>
</evidence>
<evidence type="ECO:0000256" key="1">
    <source>
        <dbReference type="ARBA" id="ARBA00004123"/>
    </source>
</evidence>
<keyword evidence="7" id="KW-0418">Kinase</keyword>
<keyword evidence="4" id="KW-0808">Transferase</keyword>
<dbReference type="SUPFAM" id="SSF48371">
    <property type="entry name" value="ARM repeat"/>
    <property type="match status" value="2"/>
</dbReference>
<evidence type="ECO:0000256" key="6">
    <source>
        <dbReference type="ARBA" id="ARBA00022763"/>
    </source>
</evidence>
<gene>
    <name evidence="11" type="ORF">BaRGS_00021920</name>
</gene>
<dbReference type="GO" id="GO:0005634">
    <property type="term" value="C:nucleus"/>
    <property type="evidence" value="ECO:0007669"/>
    <property type="project" value="UniProtKB-SubCell"/>
</dbReference>
<accession>A0ABD0KHQ5</accession>
<feature type="non-terminal residue" evidence="11">
    <location>
        <position position="1137"/>
    </location>
</feature>
<dbReference type="Pfam" id="PF25030">
    <property type="entry name" value="M-HEAT_ATR"/>
    <property type="match status" value="1"/>
</dbReference>
<dbReference type="InterPro" id="IPR012993">
    <property type="entry name" value="UME"/>
</dbReference>
<keyword evidence="3" id="KW-0723">Serine/threonine-protein kinase</keyword>
<evidence type="ECO:0000256" key="8">
    <source>
        <dbReference type="ARBA" id="ARBA00022840"/>
    </source>
</evidence>
<dbReference type="InterPro" id="IPR003151">
    <property type="entry name" value="PIK-rel_kinase_FAT"/>
</dbReference>
<dbReference type="InterPro" id="IPR011990">
    <property type="entry name" value="TPR-like_helical_dom_sf"/>
</dbReference>
<sequence length="1137" mass="129672">MVKCLVPLFRHIPVRPHNGATVNMLTTCLNCVEDGDHHVRIQFSSASEHGDGTLTETDRLILDRLKAACVKASAGNVRLHQTVLITVGQLARVAEGELLLHALITLMENRLSCTPLVSSTAAIEIEKVPVYKHVTGQQLFNRFRPALCKFLTEAMFEAQTTAGRNNAESIIRNVAACFGFPDAKAFLPECEKYMLPHLVQKASPEATSLIRLVASIQAVPNRGKKKVIMDNMKYIFSHLVCSCQKQEMEMVLDYIQKETDFTLGSLLRLDFQRVHDELLLHLSTNYKQVFSGLHMLLIHDEFYHGPKDVINTREQMAMYLQPRLLGVLAFFDSQLVNTNVALADKKLALESLISILNLMDSEHIGSIRYKVMNTLRLGLRFKDRAFMELSCRAWNCFVRRLELQLLGPMMFPILATLLPLLMQMPRQVADIINYMVVENRSELQKYFHEIYFLPDLPELADANAVLKNYRDNPGSQGNLQSQLVQCMKGTSHESLDVRIHALSKLRRLLREKRDSLHELILGSETAAADPVISQLVSVLLQGCREPNSKMQCRYGQCLGELGALDPGRLQLMINNPREQHAKFQASVEDDNFAVGLINTVIKAFLAATEPKVQDCAAFALQELLQIYKIHEKREGEFETPGAKLWKRFPEQFQQILHSLFNTRYKINCDKDWSSLPKPIYGSIKGGNFRDWVSNWTCYLVSKVKDGKAQQVFQACTATNYQNVQVALYLLPHVVVQVLLDGRAEDHVEMYNEVMEVVNHATKTDTRQRSKSDLNRLSTQTVFSVLDYLFKWRDHRMQLLSAGALPRGQPTYAGDPLYKSVNTFLCRIPQDALAQASLHCEAYTRSLMHFEQFVTDNKQNLQEHLDFLQKLYDCLNEPDGVLGVDAARQSPPTLVQEILARESLGQQQDTQACYERVLQTVPNELWPHQGLLRSLMEMGQPNKALLHATGVLNENPQWTAQLNQYRVEAAWKMSSWDRLDNMMKLEKPDNHSWPVCIGRILMSAKDKKEEEFLKQLQIARQEQMGPLSAASMEMGSYHRGYECILRLHMLGELEEYFRSLHDFPPRSEDSSEPSSQYSLAELLDQWDARLQMAQSSLRTQEPILTLRRTLLSLGQRDPDSTVDTAISKWWLWSAKVAR</sequence>
<dbReference type="InterPro" id="IPR011989">
    <property type="entry name" value="ARM-like"/>
</dbReference>
<protein>
    <recommendedName>
        <fullName evidence="2">non-specific serine/threonine protein kinase</fullName>
        <ecNumber evidence="2">2.7.11.1</ecNumber>
    </recommendedName>
</protein>
<name>A0ABD0KHQ5_9CAEN</name>
<dbReference type="InterPro" id="IPR056802">
    <property type="entry name" value="ATR-like_M-HEAT"/>
</dbReference>
<evidence type="ECO:0000313" key="12">
    <source>
        <dbReference type="Proteomes" id="UP001519460"/>
    </source>
</evidence>
<evidence type="ECO:0000256" key="7">
    <source>
        <dbReference type="ARBA" id="ARBA00022777"/>
    </source>
</evidence>
<organism evidence="11 12">
    <name type="scientific">Batillaria attramentaria</name>
    <dbReference type="NCBI Taxonomy" id="370345"/>
    <lineage>
        <taxon>Eukaryota</taxon>
        <taxon>Metazoa</taxon>
        <taxon>Spiralia</taxon>
        <taxon>Lophotrochozoa</taxon>
        <taxon>Mollusca</taxon>
        <taxon>Gastropoda</taxon>
        <taxon>Caenogastropoda</taxon>
        <taxon>Sorbeoconcha</taxon>
        <taxon>Cerithioidea</taxon>
        <taxon>Batillariidae</taxon>
        <taxon>Batillaria</taxon>
    </lineage>
</organism>
<evidence type="ECO:0000256" key="2">
    <source>
        <dbReference type="ARBA" id="ARBA00012513"/>
    </source>
</evidence>